<sequence>MVGKFYWNNGDRPGIHSFARGGRFIALRHSLESATEAISEAEGNKDRIVCVLALLYADPLETDLALKTACKTLHLGNKTKTLSNAVESHRRRHKISAMKSCDDANKEFEGAVVPRGTTLMPEDFPHVRTVSEENVRPIDHLENVEYLLDRYGFSFHYDQILKEIEWLHPELDSSGDNASEQLYAELLGLCSKNDVPYRSLAAHMIAIADRRAINPVTDYLRALEWDGKSRFDAILKAFDTEDQEIFLIAMRIFLIQACAAADHASEAARQNSNYVPSFESVIVFVSEQGRGKTKGFKRLIPEQLRRYHKEGVELDPRNKDSVKKAVSAWIVELGELDGTFRKADIAALKAHLSSGVDELRMPYARTASKFKRRAVYIGTVNEEQFLADGTGNRRFLPIKTDQVRVNWSAEEIDQLWAEAWVRYIGGEQWWPTTEEEQLLADHTDQYRSRSWIEENLGSKFDWDAPISNDLKRKPATEIFSELQGIGHSHAARPSQRDLKDVGQCMKRRWASHPQVIKRGGNLYLNVAGVEHKIHHEGGKTNGWLVPPLETKCTPKGSYRS</sequence>
<keyword evidence="3" id="KW-1185">Reference proteome</keyword>
<accession>A0A1M6WA62</accession>
<dbReference type="PANTHER" id="PTHR34985">
    <property type="entry name" value="SLR0554 PROTEIN"/>
    <property type="match status" value="1"/>
</dbReference>
<evidence type="ECO:0000313" key="2">
    <source>
        <dbReference type="EMBL" id="SHK90611.1"/>
    </source>
</evidence>
<organism evidence="2 3">
    <name type="scientific">Roseovarius marisflavi</name>
    <dbReference type="NCBI Taxonomy" id="1054996"/>
    <lineage>
        <taxon>Bacteria</taxon>
        <taxon>Pseudomonadati</taxon>
        <taxon>Pseudomonadota</taxon>
        <taxon>Alphaproteobacteria</taxon>
        <taxon>Rhodobacterales</taxon>
        <taxon>Roseobacteraceae</taxon>
        <taxon>Roseovarius</taxon>
    </lineage>
</organism>
<proteinExistence type="predicted"/>
<name>A0A1M6WA62_9RHOB</name>
<dbReference type="InterPro" id="IPR007936">
    <property type="entry name" value="VapE-like_dom"/>
</dbReference>
<dbReference type="Proteomes" id="UP000184191">
    <property type="component" value="Unassembled WGS sequence"/>
</dbReference>
<dbReference type="Pfam" id="PF05272">
    <property type="entry name" value="VapE-like_dom"/>
    <property type="match status" value="1"/>
</dbReference>
<evidence type="ECO:0000313" key="3">
    <source>
        <dbReference type="Proteomes" id="UP000184191"/>
    </source>
</evidence>
<dbReference type="PANTHER" id="PTHR34985:SF1">
    <property type="entry name" value="SLR0554 PROTEIN"/>
    <property type="match status" value="1"/>
</dbReference>
<protein>
    <submittedName>
        <fullName evidence="2">Virulence-associated protein E</fullName>
    </submittedName>
</protein>
<evidence type="ECO:0000259" key="1">
    <source>
        <dbReference type="Pfam" id="PF05272"/>
    </source>
</evidence>
<reference evidence="3" key="1">
    <citation type="submission" date="2016-11" db="EMBL/GenBank/DDBJ databases">
        <authorList>
            <person name="Varghese N."/>
            <person name="Submissions S."/>
        </authorList>
    </citation>
    <scope>NUCLEOTIDE SEQUENCE [LARGE SCALE GENOMIC DNA]</scope>
    <source>
        <strain evidence="3">DSM 29327</strain>
    </source>
</reference>
<dbReference type="AlphaFoldDB" id="A0A1M6WA62"/>
<gene>
    <name evidence="2" type="ORF">SAMN05444414_102207</name>
</gene>
<dbReference type="EMBL" id="FRBN01000002">
    <property type="protein sequence ID" value="SHK90611.1"/>
    <property type="molecule type" value="Genomic_DNA"/>
</dbReference>
<feature type="domain" description="Virulence-associated protein E-like" evidence="1">
    <location>
        <begin position="220"/>
        <end position="447"/>
    </location>
</feature>